<dbReference type="Proteomes" id="UP001210865">
    <property type="component" value="Chromosome"/>
</dbReference>
<evidence type="ECO:0000256" key="2">
    <source>
        <dbReference type="ARBA" id="ARBA00023002"/>
    </source>
</evidence>
<sequence>MADPPRSHAQWVATEYSGNASDDDARRHRISPANRRVTDGLMCRVVRACHPIIDIGLFPRGWSFTLAWQVHATHSRSFVSCLGSRLNHHSGPYSTPSPRRRRYSSAQIAPIRTSQNPISRIIQDQRPKRGTGERPLILAFGPLAGSRISSRRVRVLQETSPKTSRISGFHKLEIAERLKKVSEFATLDQVHVDQLSASSNIDAHLADHMIENMISTIAIPVGVATNMKIDGRDLLVPMATEESSVIAAVGNSSRQCYENGGFTTSMSGTQMIAQIQLLDLTDPATARVAILERRSEIEVICNECDPLLVRFGGGFRDLEVRLIEAPSGTMVITHIVIDTKDAMGANAVNTMAERLAPQLAEWTGGRPLLRILSNLADRRVARARATWRCEDIGGEAVRDAMIAAYEFADTDPYRAATHNKGIMNGVSAVVLATGNDTRAVEAGAHAYAAKDGWYRSLSRWEVTKNGDLSGVLEMPMAVGLIGGATKIHPTARAALAILDVDSAEHLARIIAAVGLAQNFGAMKALATDGIQKGHMALHAQNVAITVGATGEEVAEVARRLIESKSINTDTADKLLAEIRGA</sequence>
<keyword evidence="2 3" id="KW-0560">Oxidoreductase</keyword>
<keyword evidence="3" id="KW-0520">NAD</keyword>
<name>A0ABY7NIJ5_9SPHN</name>
<evidence type="ECO:0000256" key="1">
    <source>
        <dbReference type="ARBA" id="ARBA00007661"/>
    </source>
</evidence>
<comment type="similarity">
    <text evidence="1 3">Belongs to the HMG-CoA reductase family.</text>
</comment>
<comment type="catalytic activity">
    <reaction evidence="3">
        <text>(R)-mevalonate + 2 NAD(+) + CoA = (3S)-3-hydroxy-3-methylglutaryl-CoA + 2 NADH + 2 H(+)</text>
        <dbReference type="Rhea" id="RHEA:14833"/>
        <dbReference type="ChEBI" id="CHEBI:15378"/>
        <dbReference type="ChEBI" id="CHEBI:36464"/>
        <dbReference type="ChEBI" id="CHEBI:43074"/>
        <dbReference type="ChEBI" id="CHEBI:57287"/>
        <dbReference type="ChEBI" id="CHEBI:57540"/>
        <dbReference type="ChEBI" id="CHEBI:57945"/>
        <dbReference type="EC" id="1.1.1.88"/>
    </reaction>
</comment>
<accession>A0ABY7NIJ5</accession>
<reference evidence="4 5" key="1">
    <citation type="submission" date="2022-12" db="EMBL/GenBank/DDBJ databases">
        <title>Sphingomonas abieness sp. nov., an endophytic bacterium isolated from Abies koreana.</title>
        <authorList>
            <person name="Jiang L."/>
            <person name="Lee J."/>
        </authorList>
    </citation>
    <scope>NUCLEOTIDE SEQUENCE [LARGE SCALE GENOMIC DNA]</scope>
    <source>
        <strain evidence="5">PAMB 00755</strain>
    </source>
</reference>
<dbReference type="GO" id="GO:0140643">
    <property type="term" value="F:hydroxymethylglutaryl-CoA reductase (NADH) activity"/>
    <property type="evidence" value="ECO:0007669"/>
    <property type="project" value="UniProtKB-EC"/>
</dbReference>
<dbReference type="PANTHER" id="PTHR10572:SF24">
    <property type="entry name" value="3-HYDROXY-3-METHYLGLUTARYL-COENZYME A REDUCTASE"/>
    <property type="match status" value="1"/>
</dbReference>
<dbReference type="EC" id="1.1.1.88" evidence="3"/>
<dbReference type="NCBIfam" id="TIGR00532">
    <property type="entry name" value="HMG_CoA_R_NAD"/>
    <property type="match status" value="1"/>
</dbReference>
<dbReference type="PROSITE" id="PS50065">
    <property type="entry name" value="HMG_COA_REDUCTASE_4"/>
    <property type="match status" value="1"/>
</dbReference>
<dbReference type="SUPFAM" id="SSF56542">
    <property type="entry name" value="Substrate-binding domain of HMG-CoA reductase"/>
    <property type="match status" value="1"/>
</dbReference>
<dbReference type="PROSITE" id="PS00318">
    <property type="entry name" value="HMG_COA_REDUCTASE_2"/>
    <property type="match status" value="1"/>
</dbReference>
<dbReference type="InterPro" id="IPR023076">
    <property type="entry name" value="HMG_CoA_Rdtase_CS"/>
</dbReference>
<dbReference type="Gene3D" id="3.90.770.10">
    <property type="entry name" value="3-hydroxy-3-methylglutaryl-coenzyme A Reductase, Chain A, domain 2"/>
    <property type="match status" value="2"/>
</dbReference>
<gene>
    <name evidence="4" type="ORF">PBT88_14240</name>
</gene>
<comment type="pathway">
    <text evidence="3">Metabolic intermediate metabolism; (R)-mevalonate degradation; (S)-3-hydroxy-3-methylglutaryl-CoA from (R)-mevalonate: step 1/1.</text>
</comment>
<organism evidence="4 5">
    <name type="scientific">Sphingomonas abietis</name>
    <dbReference type="NCBI Taxonomy" id="3012344"/>
    <lineage>
        <taxon>Bacteria</taxon>
        <taxon>Pseudomonadati</taxon>
        <taxon>Pseudomonadota</taxon>
        <taxon>Alphaproteobacteria</taxon>
        <taxon>Sphingomonadales</taxon>
        <taxon>Sphingomonadaceae</taxon>
        <taxon>Sphingomonas</taxon>
    </lineage>
</organism>
<dbReference type="InterPro" id="IPR002202">
    <property type="entry name" value="HMG_CoA_Rdtase"/>
</dbReference>
<protein>
    <recommendedName>
        <fullName evidence="3">3-hydroxy-3-methylglutaryl coenzyme A reductase</fullName>
        <shortName evidence="3">HMG-CoA reductase</shortName>
        <ecNumber evidence="3">1.1.1.88</ecNumber>
    </recommendedName>
</protein>
<dbReference type="EMBL" id="CP115174">
    <property type="protein sequence ID" value="WBO21339.1"/>
    <property type="molecule type" value="Genomic_DNA"/>
</dbReference>
<dbReference type="PROSITE" id="PS01192">
    <property type="entry name" value="HMG_COA_REDUCTASE_3"/>
    <property type="match status" value="1"/>
</dbReference>
<evidence type="ECO:0000256" key="3">
    <source>
        <dbReference type="RuleBase" id="RU361219"/>
    </source>
</evidence>
<dbReference type="Pfam" id="PF00368">
    <property type="entry name" value="HMG-CoA_red"/>
    <property type="match status" value="1"/>
</dbReference>
<evidence type="ECO:0000313" key="5">
    <source>
        <dbReference type="Proteomes" id="UP001210865"/>
    </source>
</evidence>
<dbReference type="InterPro" id="IPR023074">
    <property type="entry name" value="HMG_CoA_Rdtase_cat_sf"/>
</dbReference>
<dbReference type="InterPro" id="IPR009023">
    <property type="entry name" value="HMG_CoA_Rdtase_NAD(P)-bd_sf"/>
</dbReference>
<dbReference type="InterPro" id="IPR009029">
    <property type="entry name" value="HMG_CoA_Rdtase_sub-bd_dom_sf"/>
</dbReference>
<proteinExistence type="inferred from homology"/>
<dbReference type="Gene3D" id="1.10.8.660">
    <property type="match status" value="1"/>
</dbReference>
<keyword evidence="5" id="KW-1185">Reference proteome</keyword>
<dbReference type="PANTHER" id="PTHR10572">
    <property type="entry name" value="3-HYDROXY-3-METHYLGLUTARYL-COENZYME A REDUCTASE"/>
    <property type="match status" value="1"/>
</dbReference>
<dbReference type="RefSeq" id="WP_270075988.1">
    <property type="nucleotide sequence ID" value="NZ_CP115174.1"/>
</dbReference>
<evidence type="ECO:0000313" key="4">
    <source>
        <dbReference type="EMBL" id="WBO21339.1"/>
    </source>
</evidence>
<dbReference type="CDD" id="cd00644">
    <property type="entry name" value="HMG-CoA_reductase_classII"/>
    <property type="match status" value="1"/>
</dbReference>
<dbReference type="InterPro" id="IPR004553">
    <property type="entry name" value="HMG_CoA_Rdtase_bac-typ"/>
</dbReference>
<dbReference type="PRINTS" id="PR00071">
    <property type="entry name" value="HMGCOARDTASE"/>
</dbReference>
<dbReference type="SUPFAM" id="SSF55035">
    <property type="entry name" value="NAD-binding domain of HMG-CoA reductase"/>
    <property type="match status" value="1"/>
</dbReference>